<keyword evidence="1" id="KW-0378">Hydrolase</keyword>
<keyword evidence="4" id="KW-1185">Reference proteome</keyword>
<dbReference type="SUPFAM" id="SSF56601">
    <property type="entry name" value="beta-lactamase/transpeptidase-like"/>
    <property type="match status" value="1"/>
</dbReference>
<dbReference type="EMBL" id="AP025516">
    <property type="protein sequence ID" value="BDD89086.1"/>
    <property type="molecule type" value="Genomic_DNA"/>
</dbReference>
<evidence type="ECO:0000259" key="2">
    <source>
        <dbReference type="Pfam" id="PF00144"/>
    </source>
</evidence>
<feature type="domain" description="Beta-lactamase-related" evidence="2">
    <location>
        <begin position="48"/>
        <end position="348"/>
    </location>
</feature>
<name>A0ABM7WDN4_9BACT</name>
<organism evidence="3 4">
    <name type="scientific">Desulfofustis limnaeus</name>
    <dbReference type="NCBI Taxonomy" id="2740163"/>
    <lineage>
        <taxon>Bacteria</taxon>
        <taxon>Pseudomonadati</taxon>
        <taxon>Thermodesulfobacteriota</taxon>
        <taxon>Desulfobulbia</taxon>
        <taxon>Desulfobulbales</taxon>
        <taxon>Desulfocapsaceae</taxon>
        <taxon>Desulfofustis</taxon>
    </lineage>
</organism>
<dbReference type="RefSeq" id="WP_284152411.1">
    <property type="nucleotide sequence ID" value="NZ_AP025516.1"/>
</dbReference>
<accession>A0ABM7WDN4</accession>
<reference evidence="3 4" key="1">
    <citation type="submission" date="2022-01" db="EMBL/GenBank/DDBJ databases">
        <title>Desulfofustis limnae sp. nov., a novel mesophilic sulfate-reducing bacterium isolated from marsh soil.</title>
        <authorList>
            <person name="Watanabe M."/>
            <person name="Takahashi A."/>
            <person name="Kojima H."/>
            <person name="Fukui M."/>
        </authorList>
    </citation>
    <scope>NUCLEOTIDE SEQUENCE [LARGE SCALE GENOMIC DNA]</scope>
    <source>
        <strain evidence="3 4">PPLL</strain>
    </source>
</reference>
<dbReference type="InterPro" id="IPR050789">
    <property type="entry name" value="Diverse_Enzym_Activities"/>
</dbReference>
<dbReference type="Gene3D" id="3.40.710.10">
    <property type="entry name" value="DD-peptidase/beta-lactamase superfamily"/>
    <property type="match status" value="1"/>
</dbReference>
<dbReference type="InterPro" id="IPR001466">
    <property type="entry name" value="Beta-lactam-related"/>
</dbReference>
<evidence type="ECO:0000313" key="4">
    <source>
        <dbReference type="Proteomes" id="UP000830055"/>
    </source>
</evidence>
<dbReference type="PANTHER" id="PTHR43283:SF11">
    <property type="entry name" value="BETA-LACTAMASE-RELATED DOMAIN-CONTAINING PROTEIN"/>
    <property type="match status" value="1"/>
</dbReference>
<dbReference type="Pfam" id="PF00144">
    <property type="entry name" value="Beta-lactamase"/>
    <property type="match status" value="1"/>
</dbReference>
<gene>
    <name evidence="3" type="ORF">DPPLL_34510</name>
</gene>
<dbReference type="InterPro" id="IPR012338">
    <property type="entry name" value="Beta-lactam/transpept-like"/>
</dbReference>
<dbReference type="PANTHER" id="PTHR43283">
    <property type="entry name" value="BETA-LACTAMASE-RELATED"/>
    <property type="match status" value="1"/>
</dbReference>
<protein>
    <submittedName>
        <fullName evidence="3">Esterase</fullName>
    </submittedName>
</protein>
<proteinExistence type="predicted"/>
<dbReference type="Proteomes" id="UP000830055">
    <property type="component" value="Chromosome"/>
</dbReference>
<evidence type="ECO:0000256" key="1">
    <source>
        <dbReference type="ARBA" id="ARBA00022801"/>
    </source>
</evidence>
<evidence type="ECO:0000313" key="3">
    <source>
        <dbReference type="EMBL" id="BDD89086.1"/>
    </source>
</evidence>
<sequence length="369" mass="41221">MAEKEDRDVSTIIRNRLSTYYNYNVFTAASVSFYAPNYQFNRESTINYGYCDDLSFLSVSEKSLFDLASLTKPLVTVLSLLYLIDAKKLRWDDTVAFFFDEFKKHPLGSVTVESLMKHRSGLPAHQRLDRELAMASNLEDKKKIVIDVLATCRFPQPGKPDIVYSDLGYLLLGFIVERISVMRIDQFWKSSIAEPLGVADHLLFPGSSDLTDRSFVATRTVDDRSMLYGIVHDDNCRALGGICGHAGLFGTSPGVFAVCKEILDCYKGKESLLPVSHKQLARALQKQKEGDWTAGFQTPSKENSSSGDLFSPDSVGHLGYTGTSFWIDPLREVIIVLLTNRVYKGDEKEGIRMMRPDVHNLVGGLITGG</sequence>